<dbReference type="Gene3D" id="2.170.130.10">
    <property type="entry name" value="TonB-dependent receptor, plug domain"/>
    <property type="match status" value="1"/>
</dbReference>
<keyword evidence="1" id="KW-0998">Cell outer membrane</keyword>
<evidence type="ECO:0000259" key="3">
    <source>
        <dbReference type="Pfam" id="PF07715"/>
    </source>
</evidence>
<keyword evidence="1" id="KW-1134">Transmembrane beta strand</keyword>
<protein>
    <submittedName>
        <fullName evidence="4">TonB-dependent siderophore receptor</fullName>
    </submittedName>
</protein>
<feature type="compositionally biased region" description="Basic and acidic residues" evidence="2">
    <location>
        <begin position="34"/>
        <end position="51"/>
    </location>
</feature>
<dbReference type="InterPro" id="IPR012910">
    <property type="entry name" value="Plug_dom"/>
</dbReference>
<dbReference type="PROSITE" id="PS52016">
    <property type="entry name" value="TONB_DEPENDENT_REC_3"/>
    <property type="match status" value="1"/>
</dbReference>
<proteinExistence type="inferred from homology"/>
<feature type="region of interest" description="Disordered" evidence="2">
    <location>
        <begin position="23"/>
        <end position="52"/>
    </location>
</feature>
<dbReference type="EMBL" id="DRHY01000029">
    <property type="protein sequence ID" value="HEC72982.1"/>
    <property type="molecule type" value="Genomic_DNA"/>
</dbReference>
<keyword evidence="1" id="KW-0813">Transport</keyword>
<dbReference type="GO" id="GO:0015344">
    <property type="term" value="F:siderophore uptake transmembrane transporter activity"/>
    <property type="evidence" value="ECO:0007669"/>
    <property type="project" value="TreeGrafter"/>
</dbReference>
<dbReference type="Proteomes" id="UP000886384">
    <property type="component" value="Unassembled WGS sequence"/>
</dbReference>
<comment type="subcellular location">
    <subcellularLocation>
        <location evidence="1">Cell outer membrane</location>
        <topology evidence="1">Multi-pass membrane protein</topology>
    </subcellularLocation>
</comment>
<keyword evidence="1" id="KW-0812">Transmembrane</keyword>
<comment type="similarity">
    <text evidence="1">Belongs to the TonB-dependent receptor family.</text>
</comment>
<dbReference type="GO" id="GO:0009279">
    <property type="term" value="C:cell outer membrane"/>
    <property type="evidence" value="ECO:0007669"/>
    <property type="project" value="UniProtKB-SubCell"/>
</dbReference>
<sequence>MFGQVMAEEVNLDTVVIEDNKAAPEANPYAEPDAPYKAKKLSDSKRTRDIAETPQTMTVLTKEALLDSGKTELKDILSAQPGITLGTGEGGNSFGDRYIIRGYEARNDVFADGLRDPGLITRETFAIEQIEIT</sequence>
<dbReference type="PANTHER" id="PTHR32552:SF83">
    <property type="entry name" value="BLR3904 PROTEIN"/>
    <property type="match status" value="1"/>
</dbReference>
<comment type="caution">
    <text evidence="4">The sequence shown here is derived from an EMBL/GenBank/DDBJ whole genome shotgun (WGS) entry which is preliminary data.</text>
</comment>
<dbReference type="PANTHER" id="PTHR32552">
    <property type="entry name" value="FERRICHROME IRON RECEPTOR-RELATED"/>
    <property type="match status" value="1"/>
</dbReference>
<keyword evidence="1" id="KW-0472">Membrane</keyword>
<dbReference type="SUPFAM" id="SSF56935">
    <property type="entry name" value="Porins"/>
    <property type="match status" value="1"/>
</dbReference>
<evidence type="ECO:0000313" key="4">
    <source>
        <dbReference type="EMBL" id="HEC72982.1"/>
    </source>
</evidence>
<evidence type="ECO:0000256" key="2">
    <source>
        <dbReference type="SAM" id="MobiDB-lite"/>
    </source>
</evidence>
<organism evidence="4">
    <name type="scientific">Methylophaga aminisulfidivorans</name>
    <dbReference type="NCBI Taxonomy" id="230105"/>
    <lineage>
        <taxon>Bacteria</taxon>
        <taxon>Pseudomonadati</taxon>
        <taxon>Pseudomonadota</taxon>
        <taxon>Gammaproteobacteria</taxon>
        <taxon>Thiotrichales</taxon>
        <taxon>Piscirickettsiaceae</taxon>
        <taxon>Methylophaga</taxon>
    </lineage>
</organism>
<accession>A0A7C1VNW4</accession>
<dbReference type="Pfam" id="PF07715">
    <property type="entry name" value="Plug"/>
    <property type="match status" value="1"/>
</dbReference>
<feature type="non-terminal residue" evidence="4">
    <location>
        <position position="133"/>
    </location>
</feature>
<name>A0A7C1VNW4_9GAMM</name>
<reference evidence="4" key="1">
    <citation type="journal article" date="2020" name="mSystems">
        <title>Genome- and Community-Level Interaction Insights into Carbon Utilization and Element Cycling Functions of Hydrothermarchaeota in Hydrothermal Sediment.</title>
        <authorList>
            <person name="Zhou Z."/>
            <person name="Liu Y."/>
            <person name="Xu W."/>
            <person name="Pan J."/>
            <person name="Luo Z.H."/>
            <person name="Li M."/>
        </authorList>
    </citation>
    <scope>NUCLEOTIDE SEQUENCE [LARGE SCALE GENOMIC DNA]</scope>
    <source>
        <strain evidence="4">HyVt-380</strain>
    </source>
</reference>
<dbReference type="InterPro" id="IPR037066">
    <property type="entry name" value="Plug_dom_sf"/>
</dbReference>
<keyword evidence="4" id="KW-0675">Receptor</keyword>
<dbReference type="AlphaFoldDB" id="A0A7C1VNW4"/>
<feature type="domain" description="TonB-dependent receptor plug" evidence="3">
    <location>
        <begin position="50"/>
        <end position="132"/>
    </location>
</feature>
<gene>
    <name evidence="4" type="ORF">ENI26_01270</name>
</gene>
<evidence type="ECO:0000256" key="1">
    <source>
        <dbReference type="PROSITE-ProRule" id="PRU01360"/>
    </source>
</evidence>
<dbReference type="InterPro" id="IPR039426">
    <property type="entry name" value="TonB-dep_rcpt-like"/>
</dbReference>